<name>A0A4Y7TL64_COPMI</name>
<evidence type="ECO:0000259" key="2">
    <source>
        <dbReference type="Pfam" id="PF05970"/>
    </source>
</evidence>
<keyword evidence="1" id="KW-0378">Hydrolase</keyword>
<gene>
    <name evidence="4" type="ORF">FA13DRAFT_1582852</name>
    <name evidence="3" type="ORF">FA13DRAFT_1588243</name>
</gene>
<sequence>LNSLQRKAFNLITDKVIKNKPSDPLRMYLGGAAGTGKSTVIDCVNEFFEMTERTDEIEICAFTGVAAQNIGGVTLHSALSLAQ</sequence>
<dbReference type="AlphaFoldDB" id="A0A4Y7TL64"/>
<organism evidence="4 5">
    <name type="scientific">Coprinellus micaceus</name>
    <name type="common">Glistening ink-cap mushroom</name>
    <name type="synonym">Coprinus micaceus</name>
    <dbReference type="NCBI Taxonomy" id="71717"/>
    <lineage>
        <taxon>Eukaryota</taxon>
        <taxon>Fungi</taxon>
        <taxon>Dikarya</taxon>
        <taxon>Basidiomycota</taxon>
        <taxon>Agaricomycotina</taxon>
        <taxon>Agaricomycetes</taxon>
        <taxon>Agaricomycetidae</taxon>
        <taxon>Agaricales</taxon>
        <taxon>Agaricineae</taxon>
        <taxon>Psathyrellaceae</taxon>
        <taxon>Coprinellus</taxon>
    </lineage>
</organism>
<comment type="caution">
    <text evidence="4">The sequence shown here is derived from an EMBL/GenBank/DDBJ whole genome shotgun (WGS) entry which is preliminary data.</text>
</comment>
<keyword evidence="1" id="KW-0067">ATP-binding</keyword>
<dbReference type="EMBL" id="QPFP01000027">
    <property type="protein sequence ID" value="TEB29565.1"/>
    <property type="molecule type" value="Genomic_DNA"/>
</dbReference>
<keyword evidence="1" id="KW-0234">DNA repair</keyword>
<dbReference type="GO" id="GO:0006310">
    <property type="term" value="P:DNA recombination"/>
    <property type="evidence" value="ECO:0007669"/>
    <property type="project" value="UniProtKB-KW"/>
</dbReference>
<dbReference type="GO" id="GO:0016787">
    <property type="term" value="F:hydrolase activity"/>
    <property type="evidence" value="ECO:0007669"/>
    <property type="project" value="UniProtKB-KW"/>
</dbReference>
<reference evidence="4 5" key="1">
    <citation type="journal article" date="2019" name="Nat. Ecol. Evol.">
        <title>Megaphylogeny resolves global patterns of mushroom evolution.</title>
        <authorList>
            <person name="Varga T."/>
            <person name="Krizsan K."/>
            <person name="Foldi C."/>
            <person name="Dima B."/>
            <person name="Sanchez-Garcia M."/>
            <person name="Sanchez-Ramirez S."/>
            <person name="Szollosi G.J."/>
            <person name="Szarkandi J.G."/>
            <person name="Papp V."/>
            <person name="Albert L."/>
            <person name="Andreopoulos W."/>
            <person name="Angelini C."/>
            <person name="Antonin V."/>
            <person name="Barry K.W."/>
            <person name="Bougher N.L."/>
            <person name="Buchanan P."/>
            <person name="Buyck B."/>
            <person name="Bense V."/>
            <person name="Catcheside P."/>
            <person name="Chovatia M."/>
            <person name="Cooper J."/>
            <person name="Damon W."/>
            <person name="Desjardin D."/>
            <person name="Finy P."/>
            <person name="Geml J."/>
            <person name="Haridas S."/>
            <person name="Hughes K."/>
            <person name="Justo A."/>
            <person name="Karasinski D."/>
            <person name="Kautmanova I."/>
            <person name="Kiss B."/>
            <person name="Kocsube S."/>
            <person name="Kotiranta H."/>
            <person name="LaButti K.M."/>
            <person name="Lechner B.E."/>
            <person name="Liimatainen K."/>
            <person name="Lipzen A."/>
            <person name="Lukacs Z."/>
            <person name="Mihaltcheva S."/>
            <person name="Morgado L.N."/>
            <person name="Niskanen T."/>
            <person name="Noordeloos M.E."/>
            <person name="Ohm R.A."/>
            <person name="Ortiz-Santana B."/>
            <person name="Ovrebo C."/>
            <person name="Racz N."/>
            <person name="Riley R."/>
            <person name="Savchenko A."/>
            <person name="Shiryaev A."/>
            <person name="Soop K."/>
            <person name="Spirin V."/>
            <person name="Szebenyi C."/>
            <person name="Tomsovsky M."/>
            <person name="Tulloss R.E."/>
            <person name="Uehling J."/>
            <person name="Grigoriev I.V."/>
            <person name="Vagvolgyi C."/>
            <person name="Papp T."/>
            <person name="Martin F.M."/>
            <person name="Miettinen O."/>
            <person name="Hibbett D.S."/>
            <person name="Nagy L.G."/>
        </authorList>
    </citation>
    <scope>NUCLEOTIDE SEQUENCE [LARGE SCALE GENOMIC DNA]</scope>
    <source>
        <strain evidence="4 5">FP101781</strain>
    </source>
</reference>
<dbReference type="OrthoDB" id="432234at2759"/>
<keyword evidence="1" id="KW-0227">DNA damage</keyword>
<feature type="non-terminal residue" evidence="4">
    <location>
        <position position="1"/>
    </location>
</feature>
<dbReference type="InterPro" id="IPR027417">
    <property type="entry name" value="P-loop_NTPase"/>
</dbReference>
<dbReference type="Gene3D" id="3.40.50.300">
    <property type="entry name" value="P-loop containing nucleotide triphosphate hydrolases"/>
    <property type="match status" value="1"/>
</dbReference>
<evidence type="ECO:0000256" key="1">
    <source>
        <dbReference type="RuleBase" id="RU363044"/>
    </source>
</evidence>
<dbReference type="GO" id="GO:0000723">
    <property type="term" value="P:telomere maintenance"/>
    <property type="evidence" value="ECO:0007669"/>
    <property type="project" value="InterPro"/>
</dbReference>
<keyword evidence="1" id="KW-0547">Nucleotide-binding</keyword>
<dbReference type="EC" id="5.6.2.3" evidence="1"/>
<keyword evidence="1" id="KW-0233">DNA recombination</keyword>
<evidence type="ECO:0000313" key="5">
    <source>
        <dbReference type="Proteomes" id="UP000298030"/>
    </source>
</evidence>
<feature type="non-terminal residue" evidence="4">
    <location>
        <position position="83"/>
    </location>
</feature>
<evidence type="ECO:0000313" key="4">
    <source>
        <dbReference type="EMBL" id="TEB34711.1"/>
    </source>
</evidence>
<protein>
    <recommendedName>
        <fullName evidence="1">ATP-dependent DNA helicase</fullName>
        <ecNumber evidence="1">5.6.2.3</ecNumber>
    </recommendedName>
</protein>
<dbReference type="Pfam" id="PF05970">
    <property type="entry name" value="PIF1"/>
    <property type="match status" value="1"/>
</dbReference>
<dbReference type="PANTHER" id="PTHR47642">
    <property type="entry name" value="ATP-DEPENDENT DNA HELICASE"/>
    <property type="match status" value="1"/>
</dbReference>
<dbReference type="GO" id="GO:0006281">
    <property type="term" value="P:DNA repair"/>
    <property type="evidence" value="ECO:0007669"/>
    <property type="project" value="UniProtKB-KW"/>
</dbReference>
<keyword evidence="5" id="KW-1185">Reference proteome</keyword>
<dbReference type="InterPro" id="IPR051055">
    <property type="entry name" value="PIF1_helicase"/>
</dbReference>
<dbReference type="SUPFAM" id="SSF52540">
    <property type="entry name" value="P-loop containing nucleoside triphosphate hydrolases"/>
    <property type="match status" value="1"/>
</dbReference>
<dbReference type="GO" id="GO:0043139">
    <property type="term" value="F:5'-3' DNA helicase activity"/>
    <property type="evidence" value="ECO:0007669"/>
    <property type="project" value="UniProtKB-EC"/>
</dbReference>
<comment type="similarity">
    <text evidence="1">Belongs to the helicase family.</text>
</comment>
<dbReference type="EMBL" id="QPFP01000009">
    <property type="protein sequence ID" value="TEB34711.1"/>
    <property type="molecule type" value="Genomic_DNA"/>
</dbReference>
<dbReference type="InterPro" id="IPR010285">
    <property type="entry name" value="DNA_helicase_pif1-like_DEAD"/>
</dbReference>
<comment type="cofactor">
    <cofactor evidence="1">
        <name>Mg(2+)</name>
        <dbReference type="ChEBI" id="CHEBI:18420"/>
    </cofactor>
</comment>
<evidence type="ECO:0000313" key="3">
    <source>
        <dbReference type="EMBL" id="TEB29565.1"/>
    </source>
</evidence>
<dbReference type="Proteomes" id="UP000298030">
    <property type="component" value="Unassembled WGS sequence"/>
</dbReference>
<dbReference type="STRING" id="71717.A0A4Y7TL64"/>
<comment type="catalytic activity">
    <reaction evidence="1">
        <text>ATP + H2O = ADP + phosphate + H(+)</text>
        <dbReference type="Rhea" id="RHEA:13065"/>
        <dbReference type="ChEBI" id="CHEBI:15377"/>
        <dbReference type="ChEBI" id="CHEBI:15378"/>
        <dbReference type="ChEBI" id="CHEBI:30616"/>
        <dbReference type="ChEBI" id="CHEBI:43474"/>
        <dbReference type="ChEBI" id="CHEBI:456216"/>
        <dbReference type="EC" id="5.6.2.3"/>
    </reaction>
</comment>
<accession>A0A4Y7TL64</accession>
<keyword evidence="1" id="KW-0347">Helicase</keyword>
<feature type="domain" description="DNA helicase Pif1-like DEAD-box helicase" evidence="2">
    <location>
        <begin position="1"/>
        <end position="79"/>
    </location>
</feature>
<dbReference type="GO" id="GO:0005524">
    <property type="term" value="F:ATP binding"/>
    <property type="evidence" value="ECO:0007669"/>
    <property type="project" value="UniProtKB-KW"/>
</dbReference>
<proteinExistence type="inferred from homology"/>